<protein>
    <submittedName>
        <fullName evidence="1">Uncharacterized protein</fullName>
    </submittedName>
</protein>
<name>A0ACB8V1N5_9EURO</name>
<proteinExistence type="predicted"/>
<reference evidence="1" key="1">
    <citation type="journal article" date="2022" name="bioRxiv">
        <title>Population genetic analysis of Ophidiomyces ophidiicola, the causative agent of snake fungal disease, indicates recent introductions to the USA.</title>
        <authorList>
            <person name="Ladner J.T."/>
            <person name="Palmer J.M."/>
            <person name="Ettinger C.L."/>
            <person name="Stajich J.E."/>
            <person name="Farrell T.M."/>
            <person name="Glorioso B.M."/>
            <person name="Lawson B."/>
            <person name="Price S.J."/>
            <person name="Stengle A.G."/>
            <person name="Grear D.A."/>
            <person name="Lorch J.M."/>
        </authorList>
    </citation>
    <scope>NUCLEOTIDE SEQUENCE</scope>
    <source>
        <strain evidence="1">NWHC 24266-5</strain>
    </source>
</reference>
<accession>A0ACB8V1N5</accession>
<sequence>MKLTPFPFGLSIGTDIVHIPRVLRLITRSPSPTNTYLHRFVKRILSEQEQNQFFSKFPQYRPQLKQSGTLPFAESTVAASADTARWLAGRFAAKEAARKAAPGGASSISWKEVIVRAESGGNGKPEVVYARNAAGHGQIGKLSISHDGDYVVATVMAACPVG</sequence>
<comment type="caution">
    <text evidence="1">The sequence shown here is derived from an EMBL/GenBank/DDBJ whole genome shotgun (WGS) entry which is preliminary data.</text>
</comment>
<gene>
    <name evidence="1" type="ORF">LOY88_002251</name>
</gene>
<dbReference type="EMBL" id="JALBCA010000026">
    <property type="protein sequence ID" value="KAI2389094.1"/>
    <property type="molecule type" value="Genomic_DNA"/>
</dbReference>
<evidence type="ECO:0000313" key="1">
    <source>
        <dbReference type="EMBL" id="KAI2389094.1"/>
    </source>
</evidence>
<organism evidence="1">
    <name type="scientific">Ophidiomyces ophidiicola</name>
    <dbReference type="NCBI Taxonomy" id="1387563"/>
    <lineage>
        <taxon>Eukaryota</taxon>
        <taxon>Fungi</taxon>
        <taxon>Dikarya</taxon>
        <taxon>Ascomycota</taxon>
        <taxon>Pezizomycotina</taxon>
        <taxon>Eurotiomycetes</taxon>
        <taxon>Eurotiomycetidae</taxon>
        <taxon>Onygenales</taxon>
        <taxon>Onygenaceae</taxon>
        <taxon>Ophidiomyces</taxon>
    </lineage>
</organism>